<accession>A0A2T6APX6</accession>
<protein>
    <submittedName>
        <fullName evidence="3">Putative secreted protein</fullName>
    </submittedName>
</protein>
<keyword evidence="4" id="KW-1185">Reference proteome</keyword>
<evidence type="ECO:0000313" key="4">
    <source>
        <dbReference type="Proteomes" id="UP000244069"/>
    </source>
</evidence>
<evidence type="ECO:0000256" key="1">
    <source>
        <dbReference type="SAM" id="Phobius"/>
    </source>
</evidence>
<reference evidence="3 4" key="1">
    <citation type="submission" date="2018-04" db="EMBL/GenBank/DDBJ databases">
        <title>Genomic Encyclopedia of Archaeal and Bacterial Type Strains, Phase II (KMG-II): from individual species to whole genera.</title>
        <authorList>
            <person name="Goeker M."/>
        </authorList>
    </citation>
    <scope>NUCLEOTIDE SEQUENCE [LARGE SCALE GENOMIC DNA]</scope>
    <source>
        <strain evidence="3 4">DSM 29329</strain>
    </source>
</reference>
<organism evidence="3 4">
    <name type="scientific">Allosediminivita pacifica</name>
    <dbReference type="NCBI Taxonomy" id="1267769"/>
    <lineage>
        <taxon>Bacteria</taxon>
        <taxon>Pseudomonadati</taxon>
        <taxon>Pseudomonadota</taxon>
        <taxon>Alphaproteobacteria</taxon>
        <taxon>Rhodobacterales</taxon>
        <taxon>Paracoccaceae</taxon>
        <taxon>Allosediminivita</taxon>
    </lineage>
</organism>
<evidence type="ECO:0000256" key="2">
    <source>
        <dbReference type="SAM" id="SignalP"/>
    </source>
</evidence>
<dbReference type="OrthoDB" id="7873478at2"/>
<keyword evidence="1" id="KW-0472">Membrane</keyword>
<feature type="signal peptide" evidence="2">
    <location>
        <begin position="1"/>
        <end position="21"/>
    </location>
</feature>
<dbReference type="EMBL" id="QBKN01000019">
    <property type="protein sequence ID" value="PTX45852.1"/>
    <property type="molecule type" value="Genomic_DNA"/>
</dbReference>
<evidence type="ECO:0000313" key="3">
    <source>
        <dbReference type="EMBL" id="PTX45852.1"/>
    </source>
</evidence>
<dbReference type="RefSeq" id="WP_107977520.1">
    <property type="nucleotide sequence ID" value="NZ_BMEZ01000020.1"/>
</dbReference>
<gene>
    <name evidence="3" type="ORF">C8N44_11910</name>
</gene>
<dbReference type="Proteomes" id="UP000244069">
    <property type="component" value="Unassembled WGS sequence"/>
</dbReference>
<dbReference type="InterPro" id="IPR022472">
    <property type="entry name" value="VPLPA-CTERM"/>
</dbReference>
<keyword evidence="1" id="KW-0812">Transmembrane</keyword>
<keyword evidence="1" id="KW-1133">Transmembrane helix</keyword>
<sequence>MYRILTAAALSAAALAAPVSAATTVTGSQIELGSGELTDTNGLGFDWDTTPFSAFFDFTVDRDFSLSLVNYSADNVAVTGERSGFTLDFFNGGSSTRLTTDTDNCDDAGAGIAGQCNMVTQNGSNAAQPGDTLFYNLAAGNYRLGFYDSETPSAGYAEFNVSPVPLPAAGFMLMGAFGGFAFLRRRKAAA</sequence>
<keyword evidence="2" id="KW-0732">Signal</keyword>
<proteinExistence type="predicted"/>
<name>A0A2T6APX6_9RHOB</name>
<dbReference type="NCBIfam" id="TIGR03370">
    <property type="entry name" value="VPLPA-CTERM"/>
    <property type="match status" value="1"/>
</dbReference>
<feature type="chain" id="PRO_5015666926" evidence="2">
    <location>
        <begin position="22"/>
        <end position="190"/>
    </location>
</feature>
<dbReference type="AlphaFoldDB" id="A0A2T6APX6"/>
<feature type="transmembrane region" description="Helical" evidence="1">
    <location>
        <begin position="164"/>
        <end position="183"/>
    </location>
</feature>
<comment type="caution">
    <text evidence="3">The sequence shown here is derived from an EMBL/GenBank/DDBJ whole genome shotgun (WGS) entry which is preliminary data.</text>
</comment>